<organism evidence="1 2">
    <name type="scientific">Micromonospora polyrhachis</name>
    <dbReference type="NCBI Taxonomy" id="1282883"/>
    <lineage>
        <taxon>Bacteria</taxon>
        <taxon>Bacillati</taxon>
        <taxon>Actinomycetota</taxon>
        <taxon>Actinomycetes</taxon>
        <taxon>Micromonosporales</taxon>
        <taxon>Micromonosporaceae</taxon>
        <taxon>Micromonospora</taxon>
    </lineage>
</organism>
<evidence type="ECO:0000313" key="1">
    <source>
        <dbReference type="EMBL" id="MBB4958838.1"/>
    </source>
</evidence>
<gene>
    <name evidence="1" type="ORF">FHR38_002571</name>
</gene>
<evidence type="ECO:0000313" key="2">
    <source>
        <dbReference type="Proteomes" id="UP000578819"/>
    </source>
</evidence>
<proteinExistence type="predicted"/>
<name>A0A7W7SQ12_9ACTN</name>
<keyword evidence="2" id="KW-1185">Reference proteome</keyword>
<dbReference type="RefSeq" id="WP_184534866.1">
    <property type="nucleotide sequence ID" value="NZ_JACHJW010000001.1"/>
</dbReference>
<dbReference type="AlphaFoldDB" id="A0A7W7SQ12"/>
<dbReference type="EMBL" id="JACHJW010000001">
    <property type="protein sequence ID" value="MBB4958838.1"/>
    <property type="molecule type" value="Genomic_DNA"/>
</dbReference>
<comment type="caution">
    <text evidence="1">The sequence shown here is derived from an EMBL/GenBank/DDBJ whole genome shotgun (WGS) entry which is preliminary data.</text>
</comment>
<protein>
    <submittedName>
        <fullName evidence="1">Uncharacterized protein</fullName>
    </submittedName>
</protein>
<dbReference type="Proteomes" id="UP000578819">
    <property type="component" value="Unassembled WGS sequence"/>
</dbReference>
<reference evidence="1 2" key="1">
    <citation type="submission" date="2020-08" db="EMBL/GenBank/DDBJ databases">
        <title>Sequencing the genomes of 1000 actinobacteria strains.</title>
        <authorList>
            <person name="Klenk H.-P."/>
        </authorList>
    </citation>
    <scope>NUCLEOTIDE SEQUENCE [LARGE SCALE GENOMIC DNA]</scope>
    <source>
        <strain evidence="1 2">DSM 45886</strain>
    </source>
</reference>
<dbReference type="PROSITE" id="PS51257">
    <property type="entry name" value="PROKAR_LIPOPROTEIN"/>
    <property type="match status" value="1"/>
</dbReference>
<accession>A0A7W7SQ12</accession>
<sequence length="453" mass="50192">MRQRERQQGGGVCGGWSRRSVLLTTGLAATVAGCGKSERPKLQDQGSQSTGEPTAAGLQSLLNRRAEALQKGDEAAFLADLNQSDDKLVKQQKLLLENLRKFKLTTFRYIAGQTNVRSEGEVYRFMPVHEVVQLTADDGPGGVAPAASYRYSVVRRDGRLVITEILPITRANAKELNAFNALEADAPWLHTPLTVQHVDNVTLVGDASVSDLQRFADATRSEVRTVESLWGDRLRFPGYVLFFTRDEENFKNSFSVGLAGNYKPTIEGFQIPQYGVRQNGDIYRDQYVGSRVLVNLKTIARFDDDPRRVIRHELAHSVGARLTTLSPGGWVLGAPTWAVEGYARWTEQINERGYIASQLASGAFKGRLPTSQDFYGDAMTFNYALASTVFYFIERKKGRSAAVEFYASVIKYNDTEGTPVAETPIFNAICKRVLGMTSSAFTQQWASFVRNGA</sequence>